<evidence type="ECO:0000256" key="4">
    <source>
        <dbReference type="ARBA" id="ARBA00023136"/>
    </source>
</evidence>
<protein>
    <submittedName>
        <fullName evidence="6">326_t:CDS:1</fullName>
    </submittedName>
</protein>
<feature type="transmembrane region" description="Helical" evidence="5">
    <location>
        <begin position="12"/>
        <end position="39"/>
    </location>
</feature>
<evidence type="ECO:0000256" key="5">
    <source>
        <dbReference type="SAM" id="Phobius"/>
    </source>
</evidence>
<dbReference type="SUPFAM" id="SSF103473">
    <property type="entry name" value="MFS general substrate transporter"/>
    <property type="match status" value="1"/>
</dbReference>
<dbReference type="GO" id="GO:0016020">
    <property type="term" value="C:membrane"/>
    <property type="evidence" value="ECO:0007669"/>
    <property type="project" value="UniProtKB-SubCell"/>
</dbReference>
<dbReference type="InterPro" id="IPR049680">
    <property type="entry name" value="FLVCR1-2_SLC49-like"/>
</dbReference>
<dbReference type="Gene3D" id="1.20.1250.20">
    <property type="entry name" value="MFS general substrate transporter like domains"/>
    <property type="match status" value="1"/>
</dbReference>
<reference evidence="6" key="1">
    <citation type="submission" date="2021-06" db="EMBL/GenBank/DDBJ databases">
        <authorList>
            <person name="Kallberg Y."/>
            <person name="Tangrot J."/>
            <person name="Rosling A."/>
        </authorList>
    </citation>
    <scope>NUCLEOTIDE SEQUENCE</scope>
    <source>
        <strain evidence="6">AZ414A</strain>
    </source>
</reference>
<name>A0A9N9F4G1_9GLOM</name>
<dbReference type="InterPro" id="IPR036259">
    <property type="entry name" value="MFS_trans_sf"/>
</dbReference>
<evidence type="ECO:0000256" key="3">
    <source>
        <dbReference type="ARBA" id="ARBA00022989"/>
    </source>
</evidence>
<evidence type="ECO:0000313" key="6">
    <source>
        <dbReference type="EMBL" id="CAG8509784.1"/>
    </source>
</evidence>
<dbReference type="GO" id="GO:0097037">
    <property type="term" value="P:heme export"/>
    <property type="evidence" value="ECO:0007669"/>
    <property type="project" value="TreeGrafter"/>
</dbReference>
<proteinExistence type="predicted"/>
<dbReference type="Proteomes" id="UP000789706">
    <property type="component" value="Unassembled WGS sequence"/>
</dbReference>
<dbReference type="InterPro" id="IPR011701">
    <property type="entry name" value="MFS"/>
</dbReference>
<dbReference type="AlphaFoldDB" id="A0A9N9F4G1"/>
<dbReference type="EMBL" id="CAJVPK010000434">
    <property type="protein sequence ID" value="CAG8509784.1"/>
    <property type="molecule type" value="Genomic_DNA"/>
</dbReference>
<dbReference type="OrthoDB" id="422206at2759"/>
<feature type="transmembrane region" description="Helical" evidence="5">
    <location>
        <begin position="283"/>
        <end position="301"/>
    </location>
</feature>
<dbReference type="GO" id="GO:0020037">
    <property type="term" value="F:heme binding"/>
    <property type="evidence" value="ECO:0007669"/>
    <property type="project" value="TreeGrafter"/>
</dbReference>
<keyword evidence="4 5" id="KW-0472">Membrane</keyword>
<dbReference type="PANTHER" id="PTHR10924:SF4">
    <property type="entry name" value="GH15861P"/>
    <property type="match status" value="1"/>
</dbReference>
<accession>A0A9N9F4G1</accession>
<evidence type="ECO:0000256" key="1">
    <source>
        <dbReference type="ARBA" id="ARBA00004141"/>
    </source>
</evidence>
<gene>
    <name evidence="6" type="ORF">DEBURN_LOCUS5113</name>
</gene>
<feature type="transmembrane region" description="Helical" evidence="5">
    <location>
        <begin position="212"/>
        <end position="236"/>
    </location>
</feature>
<keyword evidence="3 5" id="KW-1133">Transmembrane helix</keyword>
<comment type="caution">
    <text evidence="6">The sequence shown here is derived from an EMBL/GenBank/DDBJ whole genome shotgun (WGS) entry which is preliminary data.</text>
</comment>
<dbReference type="PANTHER" id="PTHR10924">
    <property type="entry name" value="MAJOR FACILITATOR SUPERFAMILY PROTEIN-RELATED"/>
    <property type="match status" value="1"/>
</dbReference>
<dbReference type="GO" id="GO:0015232">
    <property type="term" value="F:heme transmembrane transporter activity"/>
    <property type="evidence" value="ECO:0007669"/>
    <property type="project" value="TreeGrafter"/>
</dbReference>
<feature type="transmembrane region" description="Helical" evidence="5">
    <location>
        <begin position="243"/>
        <end position="263"/>
    </location>
</feature>
<keyword evidence="7" id="KW-1185">Reference proteome</keyword>
<sequence>MLSSSYTPSYYRWIILFGFSLLTFSSASLWITFAPCLYIFMKYYSITATHVNILSTVYMIIYPMILFPSIKFFDKYGIRNGIIFGAFLNTLGSLIRFLGSLSQTMSGYWMIFIGQSIAAIAQVFMLGIPPKLANIWFNEFGEQNFATSIGVTANNAGIAVGFLLSPWLIKEETFKYDIPKYLLLQFGFCSLIYLFLVFTFKSAPGSFHKPFLLLSISYGMVTGGQYALSTLLAQLILPSTVGFLGFMLVISGMIGSLIVGAYLDYTLAYKKSCHEVVDEITSTGILNSFAQIWGILLISLMDSMENLNNNTKFPMELSTWFLFVIVFGGESDIDFIEEILVD</sequence>
<feature type="transmembrane region" description="Helical" evidence="5">
    <location>
        <begin position="181"/>
        <end position="200"/>
    </location>
</feature>
<evidence type="ECO:0000313" key="7">
    <source>
        <dbReference type="Proteomes" id="UP000789706"/>
    </source>
</evidence>
<organism evidence="6 7">
    <name type="scientific">Diversispora eburnea</name>
    <dbReference type="NCBI Taxonomy" id="1213867"/>
    <lineage>
        <taxon>Eukaryota</taxon>
        <taxon>Fungi</taxon>
        <taxon>Fungi incertae sedis</taxon>
        <taxon>Mucoromycota</taxon>
        <taxon>Glomeromycotina</taxon>
        <taxon>Glomeromycetes</taxon>
        <taxon>Diversisporales</taxon>
        <taxon>Diversisporaceae</taxon>
        <taxon>Diversispora</taxon>
    </lineage>
</organism>
<dbReference type="Pfam" id="PF07690">
    <property type="entry name" value="MFS_1"/>
    <property type="match status" value="1"/>
</dbReference>
<feature type="transmembrane region" description="Helical" evidence="5">
    <location>
        <begin position="107"/>
        <end position="128"/>
    </location>
</feature>
<feature type="transmembrane region" description="Helical" evidence="5">
    <location>
        <begin position="51"/>
        <end position="70"/>
    </location>
</feature>
<evidence type="ECO:0000256" key="2">
    <source>
        <dbReference type="ARBA" id="ARBA00022692"/>
    </source>
</evidence>
<keyword evidence="2 5" id="KW-0812">Transmembrane</keyword>
<comment type="subcellular location">
    <subcellularLocation>
        <location evidence="1">Membrane</location>
        <topology evidence="1">Multi-pass membrane protein</topology>
    </subcellularLocation>
</comment>
<feature type="transmembrane region" description="Helical" evidence="5">
    <location>
        <begin position="76"/>
        <end position="95"/>
    </location>
</feature>
<feature type="transmembrane region" description="Helical" evidence="5">
    <location>
        <begin position="148"/>
        <end position="169"/>
    </location>
</feature>